<proteinExistence type="predicted"/>
<name>A0AA88DLT3_FICCA</name>
<dbReference type="EMBL" id="BTGU01000071">
    <property type="protein sequence ID" value="GMN57662.1"/>
    <property type="molecule type" value="Genomic_DNA"/>
</dbReference>
<feature type="chain" id="PRO_5041636525" evidence="2">
    <location>
        <begin position="17"/>
        <end position="254"/>
    </location>
</feature>
<evidence type="ECO:0000256" key="1">
    <source>
        <dbReference type="SAM" id="MobiDB-lite"/>
    </source>
</evidence>
<feature type="signal peptide" evidence="2">
    <location>
        <begin position="1"/>
        <end position="16"/>
    </location>
</feature>
<accession>A0AA88DLT3</accession>
<organism evidence="3 4">
    <name type="scientific">Ficus carica</name>
    <name type="common">Common fig</name>
    <dbReference type="NCBI Taxonomy" id="3494"/>
    <lineage>
        <taxon>Eukaryota</taxon>
        <taxon>Viridiplantae</taxon>
        <taxon>Streptophyta</taxon>
        <taxon>Embryophyta</taxon>
        <taxon>Tracheophyta</taxon>
        <taxon>Spermatophyta</taxon>
        <taxon>Magnoliopsida</taxon>
        <taxon>eudicotyledons</taxon>
        <taxon>Gunneridae</taxon>
        <taxon>Pentapetalae</taxon>
        <taxon>rosids</taxon>
        <taxon>fabids</taxon>
        <taxon>Rosales</taxon>
        <taxon>Moraceae</taxon>
        <taxon>Ficeae</taxon>
        <taxon>Ficus</taxon>
    </lineage>
</organism>
<keyword evidence="2" id="KW-0732">Signal</keyword>
<evidence type="ECO:0000313" key="4">
    <source>
        <dbReference type="Proteomes" id="UP001187192"/>
    </source>
</evidence>
<gene>
    <name evidence="3" type="ORF">TIFTF001_026768</name>
</gene>
<feature type="region of interest" description="Disordered" evidence="1">
    <location>
        <begin position="80"/>
        <end position="187"/>
    </location>
</feature>
<comment type="caution">
    <text evidence="3">The sequence shown here is derived from an EMBL/GenBank/DDBJ whole genome shotgun (WGS) entry which is preliminary data.</text>
</comment>
<evidence type="ECO:0000313" key="3">
    <source>
        <dbReference type="EMBL" id="GMN57662.1"/>
    </source>
</evidence>
<evidence type="ECO:0000256" key="2">
    <source>
        <dbReference type="SAM" id="SignalP"/>
    </source>
</evidence>
<dbReference type="AlphaFoldDB" id="A0AA88DLT3"/>
<feature type="compositionally biased region" description="Basic and acidic residues" evidence="1">
    <location>
        <begin position="129"/>
        <end position="140"/>
    </location>
</feature>
<sequence length="254" mass="28641">MSAMLQLGILIRTSLWAIIVSDLETPCYHILRNGLHPKMMQFTLPATIEMILDEIIEAIMGAKVMAYMTQEEDVEMDPDDHMVYPEENMENPPVMSITSDDKDGKEEEEDPEEILIGDDDDVEDTDSISNEKLDFGRNGDENLAFSPQQRRGRTSKDARPRAHLSKLKGGARPLDPSARPNSVLHTRNKRQCALGTRLKFQARGQALSSVLLRAEARLPISRPEAPRTKRVELGVKRGAFGETQNLETKNRENF</sequence>
<protein>
    <submittedName>
        <fullName evidence="3">Uncharacterized protein</fullName>
    </submittedName>
</protein>
<dbReference type="Proteomes" id="UP001187192">
    <property type="component" value="Unassembled WGS sequence"/>
</dbReference>
<keyword evidence="4" id="KW-1185">Reference proteome</keyword>
<feature type="compositionally biased region" description="Acidic residues" evidence="1">
    <location>
        <begin position="106"/>
        <end position="126"/>
    </location>
</feature>
<reference evidence="3" key="1">
    <citation type="submission" date="2023-07" db="EMBL/GenBank/DDBJ databases">
        <title>draft genome sequence of fig (Ficus carica).</title>
        <authorList>
            <person name="Takahashi T."/>
            <person name="Nishimura K."/>
        </authorList>
    </citation>
    <scope>NUCLEOTIDE SEQUENCE</scope>
</reference>